<proteinExistence type="predicted"/>
<sequence>MNLLMDGLFIAAIMVFFGVTWALAVGCKKLEDRK</sequence>
<keyword evidence="2" id="KW-1185">Reference proteome</keyword>
<gene>
    <name evidence="1" type="ORF">HNR39_001292</name>
</gene>
<evidence type="ECO:0008006" key="3">
    <source>
        <dbReference type="Google" id="ProtNLM"/>
    </source>
</evidence>
<dbReference type="Proteomes" id="UP000571084">
    <property type="component" value="Unassembled WGS sequence"/>
</dbReference>
<dbReference type="AlphaFoldDB" id="A0A840RP24"/>
<organism evidence="1 2">
    <name type="scientific">Glaciimonas immobilis</name>
    <dbReference type="NCBI Taxonomy" id="728004"/>
    <lineage>
        <taxon>Bacteria</taxon>
        <taxon>Pseudomonadati</taxon>
        <taxon>Pseudomonadota</taxon>
        <taxon>Betaproteobacteria</taxon>
        <taxon>Burkholderiales</taxon>
        <taxon>Oxalobacteraceae</taxon>
        <taxon>Glaciimonas</taxon>
    </lineage>
</organism>
<evidence type="ECO:0000313" key="1">
    <source>
        <dbReference type="EMBL" id="MBB5199465.1"/>
    </source>
</evidence>
<accession>A0A840RP24</accession>
<dbReference type="EMBL" id="JACHHQ010000002">
    <property type="protein sequence ID" value="MBB5199465.1"/>
    <property type="molecule type" value="Genomic_DNA"/>
</dbReference>
<comment type="caution">
    <text evidence="1">The sequence shown here is derived from an EMBL/GenBank/DDBJ whole genome shotgun (WGS) entry which is preliminary data.</text>
</comment>
<evidence type="ECO:0000313" key="2">
    <source>
        <dbReference type="Proteomes" id="UP000571084"/>
    </source>
</evidence>
<reference evidence="1 2" key="1">
    <citation type="submission" date="2020-08" db="EMBL/GenBank/DDBJ databases">
        <title>Genomic Encyclopedia of Type Strains, Phase IV (KMG-IV): sequencing the most valuable type-strain genomes for metagenomic binning, comparative biology and taxonomic classification.</title>
        <authorList>
            <person name="Goeker M."/>
        </authorList>
    </citation>
    <scope>NUCLEOTIDE SEQUENCE [LARGE SCALE GENOMIC DNA]</scope>
    <source>
        <strain evidence="1 2">DSM 23240</strain>
    </source>
</reference>
<name>A0A840RP24_9BURK</name>
<protein>
    <recommendedName>
        <fullName evidence="3">Potassium ABC transporter ATPase</fullName>
    </recommendedName>
</protein>